<dbReference type="AlphaFoldDB" id="A0A934VKL5"/>
<evidence type="ECO:0000313" key="2">
    <source>
        <dbReference type="EMBL" id="MBK1876816.1"/>
    </source>
</evidence>
<feature type="signal peptide" evidence="1">
    <location>
        <begin position="1"/>
        <end position="23"/>
    </location>
</feature>
<dbReference type="Pfam" id="PF14366">
    <property type="entry name" value="DUF4410"/>
    <property type="match status" value="1"/>
</dbReference>
<proteinExistence type="predicted"/>
<dbReference type="PROSITE" id="PS51257">
    <property type="entry name" value="PROKAR_LIPOPROTEIN"/>
    <property type="match status" value="1"/>
</dbReference>
<comment type="caution">
    <text evidence="2">The sequence shown here is derived from an EMBL/GenBank/DDBJ whole genome shotgun (WGS) entry which is preliminary data.</text>
</comment>
<accession>A0A934VKL5</accession>
<gene>
    <name evidence="2" type="ORF">JIN87_08050</name>
</gene>
<name>A0A934VKL5_9BACT</name>
<keyword evidence="1" id="KW-0732">Signal</keyword>
<evidence type="ECO:0000256" key="1">
    <source>
        <dbReference type="SAM" id="SignalP"/>
    </source>
</evidence>
<dbReference type="RefSeq" id="WP_200355030.1">
    <property type="nucleotide sequence ID" value="NZ_JAENIL010000012.1"/>
</dbReference>
<organism evidence="2 3">
    <name type="scientific">Pelagicoccus mobilis</name>
    <dbReference type="NCBI Taxonomy" id="415221"/>
    <lineage>
        <taxon>Bacteria</taxon>
        <taxon>Pseudomonadati</taxon>
        <taxon>Verrucomicrobiota</taxon>
        <taxon>Opitutia</taxon>
        <taxon>Puniceicoccales</taxon>
        <taxon>Pelagicoccaceae</taxon>
        <taxon>Pelagicoccus</taxon>
    </lineage>
</organism>
<keyword evidence="3" id="KW-1185">Reference proteome</keyword>
<dbReference type="Proteomes" id="UP000617628">
    <property type="component" value="Unassembled WGS sequence"/>
</dbReference>
<feature type="chain" id="PRO_5037704377" evidence="1">
    <location>
        <begin position="24"/>
        <end position="198"/>
    </location>
</feature>
<sequence>MKIPCFVLSLSLFFLVGCGSVSEIQTNQEEAEKSPLVRYSRIVVLDFKDATSPGKKDEEKRRMHRDAVATANGVIADKIASELRVLNLFEDISRSKLEGDYLEISGDITRYVEGNAAARFLVGMGAGSSYFDANVYFKDGASGEMLGSVKIDKNSWGLGGGFAAGQTVEHFMNQGAKKIAAQVKESVDRADTVAALGE</sequence>
<protein>
    <submittedName>
        <fullName evidence="2">DUF4410 domain-containing protein</fullName>
    </submittedName>
</protein>
<evidence type="ECO:0000313" key="3">
    <source>
        <dbReference type="Proteomes" id="UP000617628"/>
    </source>
</evidence>
<reference evidence="2" key="1">
    <citation type="submission" date="2021-01" db="EMBL/GenBank/DDBJ databases">
        <title>Modified the classification status of verrucomicrobia.</title>
        <authorList>
            <person name="Feng X."/>
        </authorList>
    </citation>
    <scope>NUCLEOTIDE SEQUENCE</scope>
    <source>
        <strain evidence="2">KCTC 13126</strain>
    </source>
</reference>
<dbReference type="InterPro" id="IPR025522">
    <property type="entry name" value="DUF4410"/>
</dbReference>
<dbReference type="EMBL" id="JAENIL010000012">
    <property type="protein sequence ID" value="MBK1876816.1"/>
    <property type="molecule type" value="Genomic_DNA"/>
</dbReference>